<evidence type="ECO:0000313" key="5">
    <source>
        <dbReference type="Proteomes" id="UP001178888"/>
    </source>
</evidence>
<evidence type="ECO:0000313" key="3">
    <source>
        <dbReference type="EMBL" id="TDK61475.1"/>
    </source>
</evidence>
<dbReference type="Proteomes" id="UP000295132">
    <property type="component" value="Unassembled WGS sequence"/>
</dbReference>
<comment type="caution">
    <text evidence="3">The sequence shown here is derived from an EMBL/GenBank/DDBJ whole genome shotgun (WGS) entry which is preliminary data.</text>
</comment>
<dbReference type="AlphaFoldDB" id="A0A4R5VS49"/>
<feature type="transmembrane region" description="Helical" evidence="1">
    <location>
        <begin position="61"/>
        <end position="81"/>
    </location>
</feature>
<keyword evidence="1" id="KW-1133">Transmembrane helix</keyword>
<evidence type="ECO:0000256" key="1">
    <source>
        <dbReference type="SAM" id="Phobius"/>
    </source>
</evidence>
<dbReference type="InterPro" id="IPR025618">
    <property type="entry name" value="YtpI"/>
</dbReference>
<dbReference type="RefSeq" id="WP_133334343.1">
    <property type="nucleotide sequence ID" value="NZ_JAVGVR010000001.1"/>
</dbReference>
<keyword evidence="1" id="KW-0472">Membrane</keyword>
<organism evidence="3 4">
    <name type="scientific">Bacillus salipaludis</name>
    <dbReference type="NCBI Taxonomy" id="2547811"/>
    <lineage>
        <taxon>Bacteria</taxon>
        <taxon>Bacillati</taxon>
        <taxon>Bacillota</taxon>
        <taxon>Bacilli</taxon>
        <taxon>Bacillales</taxon>
        <taxon>Bacillaceae</taxon>
        <taxon>Bacillus</taxon>
    </lineage>
</organism>
<accession>A0A4R5VS49</accession>
<dbReference type="EMBL" id="JAVGVR010000001">
    <property type="protein sequence ID" value="MDQ6599919.1"/>
    <property type="molecule type" value="Genomic_DNA"/>
</dbReference>
<keyword evidence="5" id="KW-1185">Reference proteome</keyword>
<evidence type="ECO:0000313" key="2">
    <source>
        <dbReference type="EMBL" id="MDQ6599919.1"/>
    </source>
</evidence>
<name>A0A4R5VS49_9BACI</name>
<proteinExistence type="predicted"/>
<feature type="transmembrane region" description="Helical" evidence="1">
    <location>
        <begin position="6"/>
        <end position="22"/>
    </location>
</feature>
<reference evidence="3 4" key="1">
    <citation type="submission" date="2019-03" db="EMBL/GenBank/DDBJ databases">
        <title>Bacillus niacini sp. nov. a Nicotinate-Metabolizing Mesophile Isolated from Soil.</title>
        <authorList>
            <person name="Zhang G."/>
        </authorList>
    </citation>
    <scope>NUCLEOTIDE SEQUENCE [LARGE SCALE GENOMIC DNA]</scope>
    <source>
        <strain evidence="3 4">WN066</strain>
    </source>
</reference>
<dbReference type="Pfam" id="PF14007">
    <property type="entry name" value="YtpI"/>
    <property type="match status" value="1"/>
</dbReference>
<evidence type="ECO:0000313" key="4">
    <source>
        <dbReference type="Proteomes" id="UP000295132"/>
    </source>
</evidence>
<feature type="transmembrane region" description="Helical" evidence="1">
    <location>
        <begin position="34"/>
        <end position="55"/>
    </location>
</feature>
<keyword evidence="1" id="KW-0812">Transmembrane</keyword>
<reference evidence="2" key="2">
    <citation type="submission" date="2023-08" db="EMBL/GenBank/DDBJ databases">
        <title>Nitrogen cycling bacteria in agricultural field soils.</title>
        <authorList>
            <person name="Jang J."/>
        </authorList>
    </citation>
    <scope>NUCLEOTIDE SEQUENCE</scope>
    <source>
        <strain evidence="2">PS3-36</strain>
    </source>
</reference>
<dbReference type="EMBL" id="SMYO01000005">
    <property type="protein sequence ID" value="TDK61475.1"/>
    <property type="molecule type" value="Genomic_DNA"/>
</dbReference>
<gene>
    <name evidence="3" type="ORF">E2K98_11290</name>
    <name evidence="2" type="ORF">RCG21_26850</name>
</gene>
<protein>
    <submittedName>
        <fullName evidence="2">YtpI family protein</fullName>
    </submittedName>
</protein>
<sequence length="101" mass="11463">MSVLVILIVLLFVLYLFYKTKYFRSNRPAEKKWLSAKSSIALGLFVFSFGINTVYLSQTTVTIIVAAVFIIIGGISSWTGYKAYKHYLPFAVKEAEALKRQ</sequence>
<dbReference type="Proteomes" id="UP001178888">
    <property type="component" value="Unassembled WGS sequence"/>
</dbReference>